<feature type="domain" description="Lytic transglycosylase superhelical linker" evidence="5">
    <location>
        <begin position="399"/>
        <end position="454"/>
    </location>
</feature>
<evidence type="ECO:0000313" key="7">
    <source>
        <dbReference type="Proteomes" id="UP000244930"/>
    </source>
</evidence>
<evidence type="ECO:0000259" key="4">
    <source>
        <dbReference type="Pfam" id="PF01464"/>
    </source>
</evidence>
<evidence type="ECO:0000256" key="2">
    <source>
        <dbReference type="ARBA" id="ARBA00022729"/>
    </source>
</evidence>
<dbReference type="CDD" id="cd13401">
    <property type="entry name" value="Slt70-like"/>
    <property type="match status" value="1"/>
</dbReference>
<dbReference type="Pfam" id="PF01464">
    <property type="entry name" value="SLT"/>
    <property type="match status" value="1"/>
</dbReference>
<dbReference type="InterPro" id="IPR008258">
    <property type="entry name" value="Transglycosylase_SLT_dom_1"/>
</dbReference>
<evidence type="ECO:0000256" key="1">
    <source>
        <dbReference type="ARBA" id="ARBA00007734"/>
    </source>
</evidence>
<accession>A0A2U8GU71</accession>
<dbReference type="PANTHER" id="PTHR37423:SF5">
    <property type="entry name" value="SOLUBLE LYTIC MUREIN TRANSGLYCOSYLASE"/>
    <property type="match status" value="1"/>
</dbReference>
<feature type="chain" id="PRO_5015965964" evidence="3">
    <location>
        <begin position="23"/>
        <end position="639"/>
    </location>
</feature>
<dbReference type="InterPro" id="IPR023346">
    <property type="entry name" value="Lysozyme-like_dom_sf"/>
</dbReference>
<gene>
    <name evidence="6" type="ORF">CEW83_20145</name>
</gene>
<sequence>MHKASWGMLFAACLVFATGAFGQQGEARILAAREAIRTGDRNTLERLAQQPDTHLLDPYVRYWLLLNKLARPDAPPATELADFLMQEAGSVLAERLRADWLRRLAKDSDWAGFLRLYPDLQSPDREMRCHHWTARLMNGDRGVLADVAAQWHDLTDAHSACDTVLRAAISSGDVSADDAWWRFRRQVENRNTGNARSTLAWLDDGDSGALEQAMKSPAQYLDRLPGNFATNRASRELALAALVRLVREDMPAAHVRLIRLQDRLGADDRAYVYSALALRASWAQDRMARDWFGAAGDIPMTAEQRAWRVRSALRDNDWKAVLGAIERLNADEQQESEWIYWRARSLAGLNRRAEAEALYARLAGEPHFYGMLAGDELGRPFVVSPHATALSAEQLRLAEDDPGLRRAIALFQLDMRTEAVREWNWSLRGQDEVFRLAASRLALKYDIFDRAINTAELANPKGAFDLRFLTPYRDLIEPQVRSQGLDMNWVYGLMRQESRFVVPARSSSGAQGLMQVMPATGKWVAGKIGMSGYHQGLLSEPNTNVQLGTSYMRLILEDLDNHPVLASAGYNAGPGRAKRWRDARPLEGAIYVETIPFDETRDYVKKVMANTVIYAAMLDGQPQSLKARLGTIAPRPDAQ</sequence>
<dbReference type="SUPFAM" id="SSF53955">
    <property type="entry name" value="Lysozyme-like"/>
    <property type="match status" value="1"/>
</dbReference>
<name>A0A2U8GU71_9RHOO</name>
<reference evidence="6 7" key="1">
    <citation type="submission" date="2017-06" db="EMBL/GenBank/DDBJ databases">
        <title>Azoarcus.</title>
        <authorList>
            <person name="Woo J.-H."/>
            <person name="Kim H.-S."/>
        </authorList>
    </citation>
    <scope>NUCLEOTIDE SEQUENCE [LARGE SCALE GENOMIC DNA]</scope>
    <source>
        <strain evidence="6 7">TSPY31</strain>
    </source>
</reference>
<keyword evidence="2 3" id="KW-0732">Signal</keyword>
<evidence type="ECO:0000259" key="5">
    <source>
        <dbReference type="Pfam" id="PF14718"/>
    </source>
</evidence>
<dbReference type="Proteomes" id="UP000244930">
    <property type="component" value="Chromosome"/>
</dbReference>
<comment type="similarity">
    <text evidence="1">Belongs to the transglycosylase Slt family.</text>
</comment>
<dbReference type="EMBL" id="CP022187">
    <property type="protein sequence ID" value="AWI77259.1"/>
    <property type="molecule type" value="Genomic_DNA"/>
</dbReference>
<dbReference type="Pfam" id="PF14718">
    <property type="entry name" value="SLT_L"/>
    <property type="match status" value="1"/>
</dbReference>
<dbReference type="Gene3D" id="1.10.530.10">
    <property type="match status" value="1"/>
</dbReference>
<organism evidence="6 7">
    <name type="scientific">Parazoarcus communis</name>
    <dbReference type="NCBI Taxonomy" id="41977"/>
    <lineage>
        <taxon>Bacteria</taxon>
        <taxon>Pseudomonadati</taxon>
        <taxon>Pseudomonadota</taxon>
        <taxon>Betaproteobacteria</taxon>
        <taxon>Rhodocyclales</taxon>
        <taxon>Zoogloeaceae</taxon>
        <taxon>Parazoarcus</taxon>
    </lineage>
</organism>
<dbReference type="AlphaFoldDB" id="A0A2U8GU71"/>
<dbReference type="PANTHER" id="PTHR37423">
    <property type="entry name" value="SOLUBLE LYTIC MUREIN TRANSGLYCOSYLASE-RELATED"/>
    <property type="match status" value="1"/>
</dbReference>
<keyword evidence="7" id="KW-1185">Reference proteome</keyword>
<proteinExistence type="inferred from homology"/>
<dbReference type="InterPro" id="IPR008939">
    <property type="entry name" value="Lytic_TGlycosylase_superhlx_U"/>
</dbReference>
<dbReference type="Gene3D" id="1.25.20.10">
    <property type="entry name" value="Bacterial muramidases"/>
    <property type="match status" value="1"/>
</dbReference>
<dbReference type="SUPFAM" id="SSF48435">
    <property type="entry name" value="Bacterial muramidases"/>
    <property type="match status" value="1"/>
</dbReference>
<dbReference type="InterPro" id="IPR037061">
    <property type="entry name" value="Lytic_TGlycoase_superhlx_L_sf"/>
</dbReference>
<dbReference type="GO" id="GO:0042597">
    <property type="term" value="C:periplasmic space"/>
    <property type="evidence" value="ECO:0007669"/>
    <property type="project" value="InterPro"/>
</dbReference>
<feature type="signal peptide" evidence="3">
    <location>
        <begin position="1"/>
        <end position="22"/>
    </location>
</feature>
<dbReference type="InterPro" id="IPR012289">
    <property type="entry name" value="Lytic_TGlycosylase_superhlx_L"/>
</dbReference>
<dbReference type="KEGG" id="acom:CEW83_20145"/>
<evidence type="ECO:0000256" key="3">
    <source>
        <dbReference type="SAM" id="SignalP"/>
    </source>
</evidence>
<evidence type="ECO:0000313" key="6">
    <source>
        <dbReference type="EMBL" id="AWI77259.1"/>
    </source>
</evidence>
<dbReference type="GO" id="GO:0004553">
    <property type="term" value="F:hydrolase activity, hydrolyzing O-glycosyl compounds"/>
    <property type="evidence" value="ECO:0007669"/>
    <property type="project" value="InterPro"/>
</dbReference>
<protein>
    <submittedName>
        <fullName evidence="6">Transglycosylase</fullName>
    </submittedName>
</protein>
<dbReference type="Gene3D" id="1.10.1240.20">
    <property type="entry name" value="Lytic transglycosylase, superhelical linker domain"/>
    <property type="match status" value="1"/>
</dbReference>
<dbReference type="RefSeq" id="WP_108950958.1">
    <property type="nucleotide sequence ID" value="NZ_CP022187.1"/>
</dbReference>
<feature type="domain" description="Transglycosylase SLT" evidence="4">
    <location>
        <begin position="481"/>
        <end position="583"/>
    </location>
</feature>